<dbReference type="Pfam" id="PF05383">
    <property type="entry name" value="La"/>
    <property type="match status" value="1"/>
</dbReference>
<dbReference type="PANTHER" id="PTHR22792">
    <property type="entry name" value="LUPUS LA PROTEIN-RELATED"/>
    <property type="match status" value="1"/>
</dbReference>
<keyword evidence="6" id="KW-1185">Reference proteome</keyword>
<feature type="compositionally biased region" description="Gly residues" evidence="3">
    <location>
        <begin position="282"/>
        <end position="293"/>
    </location>
</feature>
<dbReference type="Proteomes" id="UP000797356">
    <property type="component" value="Chromosome 9"/>
</dbReference>
<evidence type="ECO:0000313" key="6">
    <source>
        <dbReference type="Proteomes" id="UP000797356"/>
    </source>
</evidence>
<dbReference type="OrthoDB" id="340227at2759"/>
<reference evidence="5" key="1">
    <citation type="journal article" date="2017" name="Gigascience">
        <title>The genome draft of coconut (Cocos nucifera).</title>
        <authorList>
            <person name="Xiao Y."/>
            <person name="Xu P."/>
            <person name="Fan H."/>
            <person name="Baudouin L."/>
            <person name="Xia W."/>
            <person name="Bocs S."/>
            <person name="Xu J."/>
            <person name="Li Q."/>
            <person name="Guo A."/>
            <person name="Zhou L."/>
            <person name="Li J."/>
            <person name="Wu Y."/>
            <person name="Ma Z."/>
            <person name="Armero A."/>
            <person name="Issali A.E."/>
            <person name="Liu N."/>
            <person name="Peng M."/>
            <person name="Yang Y."/>
        </authorList>
    </citation>
    <scope>NUCLEOTIDE SEQUENCE</scope>
    <source>
        <tissue evidence="5">Spear leaf of Hainan Tall coconut</tissue>
    </source>
</reference>
<feature type="compositionally biased region" description="Low complexity" evidence="3">
    <location>
        <begin position="127"/>
        <end position="149"/>
    </location>
</feature>
<feature type="compositionally biased region" description="Low complexity" evidence="3">
    <location>
        <begin position="69"/>
        <end position="82"/>
    </location>
</feature>
<dbReference type="GO" id="GO:0003723">
    <property type="term" value="F:RNA binding"/>
    <property type="evidence" value="ECO:0007669"/>
    <property type="project" value="UniProtKB-UniRule"/>
</dbReference>
<dbReference type="InterPro" id="IPR036388">
    <property type="entry name" value="WH-like_DNA-bd_sf"/>
</dbReference>
<dbReference type="AlphaFoldDB" id="A0A8K0N6P3"/>
<feature type="compositionally biased region" description="Low complexity" evidence="3">
    <location>
        <begin position="165"/>
        <end position="194"/>
    </location>
</feature>
<dbReference type="InterPro" id="IPR006630">
    <property type="entry name" value="La_HTH"/>
</dbReference>
<gene>
    <name evidence="5" type="ORF">COCNU_09G004550</name>
</gene>
<evidence type="ECO:0000256" key="2">
    <source>
        <dbReference type="PROSITE-ProRule" id="PRU00332"/>
    </source>
</evidence>
<dbReference type="GO" id="GO:0005737">
    <property type="term" value="C:cytoplasm"/>
    <property type="evidence" value="ECO:0007669"/>
    <property type="project" value="UniProtKB-ARBA"/>
</dbReference>
<comment type="caution">
    <text evidence="5">The sequence shown here is derived from an EMBL/GenBank/DDBJ whole genome shotgun (WGS) entry which is preliminary data.</text>
</comment>
<proteinExistence type="predicted"/>
<evidence type="ECO:0000256" key="1">
    <source>
        <dbReference type="ARBA" id="ARBA00022884"/>
    </source>
</evidence>
<accession>A0A8K0N6P3</accession>
<keyword evidence="1 2" id="KW-0694">RNA-binding</keyword>
<dbReference type="SMART" id="SM00715">
    <property type="entry name" value="LA"/>
    <property type="match status" value="1"/>
</dbReference>
<dbReference type="PROSITE" id="PS50961">
    <property type="entry name" value="HTH_LA"/>
    <property type="match status" value="1"/>
</dbReference>
<name>A0A8K0N6P3_COCNU</name>
<sequence length="442" mass="46203">MSPASDPSASNHLSPHPARGGAGGLSSPWARVVRGDPEAVPAAPSSPPPPASISSLEPSDRYPSPVENAASSTAAAAAAPSESPDHGSNGNAAVAAPRVKKLAWNMPPNGSNEAGPVMGADSWPPLSESTRVSPKSSSSDSLKALSDGSFSAPPGSPIASPLQKPSSNHPNPNSTPNHAASVRQKSNPNPNSMRRGGGGGGGSSSGSSANGGPPPPLSPPASPEASQIIPEKQSGPEPFPKDYANKSNSNWDHGWRSGGLTPQSHGAGDHHRGHGSSRRASSGGGGPHHGGYGSRRDHERGGYVWNPPRGFSGRDAHMPLPPPRQRAHHRPFPRPSSPASAQFISPLQVRPFMGPIGFVDFPPMYYVPALPPNMLVAHQVPSAIPPTMFAPVDYLRTVLLKQIEFYFSYDNLCKDIYLRQKMDDHGWVPISLIAGFNRIAYC</sequence>
<dbReference type="CDD" id="cd07323">
    <property type="entry name" value="LAM"/>
    <property type="match status" value="1"/>
</dbReference>
<dbReference type="InterPro" id="IPR036390">
    <property type="entry name" value="WH_DNA-bd_sf"/>
</dbReference>
<feature type="compositionally biased region" description="Gly residues" evidence="3">
    <location>
        <begin position="195"/>
        <end position="204"/>
    </location>
</feature>
<feature type="region of interest" description="Disordered" evidence="3">
    <location>
        <begin position="1"/>
        <end position="339"/>
    </location>
</feature>
<feature type="compositionally biased region" description="Polar residues" evidence="3">
    <location>
        <begin position="1"/>
        <end position="13"/>
    </location>
</feature>
<dbReference type="Gene3D" id="1.10.10.10">
    <property type="entry name" value="Winged helix-like DNA-binding domain superfamily/Winged helix DNA-binding domain"/>
    <property type="match status" value="1"/>
</dbReference>
<protein>
    <submittedName>
        <fullName evidence="5">Putative La-related protein</fullName>
    </submittedName>
</protein>
<organism evidence="5 6">
    <name type="scientific">Cocos nucifera</name>
    <name type="common">Coconut palm</name>
    <dbReference type="NCBI Taxonomy" id="13894"/>
    <lineage>
        <taxon>Eukaryota</taxon>
        <taxon>Viridiplantae</taxon>
        <taxon>Streptophyta</taxon>
        <taxon>Embryophyta</taxon>
        <taxon>Tracheophyta</taxon>
        <taxon>Spermatophyta</taxon>
        <taxon>Magnoliopsida</taxon>
        <taxon>Liliopsida</taxon>
        <taxon>Arecaceae</taxon>
        <taxon>Arecoideae</taxon>
        <taxon>Cocoseae</taxon>
        <taxon>Attaleinae</taxon>
        <taxon>Cocos</taxon>
    </lineage>
</organism>
<evidence type="ECO:0000313" key="5">
    <source>
        <dbReference type="EMBL" id="KAG1360992.1"/>
    </source>
</evidence>
<dbReference type="InterPro" id="IPR045180">
    <property type="entry name" value="La_dom_prot"/>
</dbReference>
<dbReference type="PANTHER" id="PTHR22792:SF132">
    <property type="entry name" value="LA-RELATED PROTEIN 1"/>
    <property type="match status" value="1"/>
</dbReference>
<reference evidence="5" key="2">
    <citation type="submission" date="2019-07" db="EMBL/GenBank/DDBJ databases">
        <authorList>
            <person name="Yang Y."/>
            <person name="Bocs S."/>
            <person name="Baudouin L."/>
        </authorList>
    </citation>
    <scope>NUCLEOTIDE SEQUENCE</scope>
    <source>
        <tissue evidence="5">Spear leaf of Hainan Tall coconut</tissue>
    </source>
</reference>
<feature type="domain" description="HTH La-type RNA-binding" evidence="4">
    <location>
        <begin position="389"/>
        <end position="442"/>
    </location>
</feature>
<dbReference type="SUPFAM" id="SSF46785">
    <property type="entry name" value="Winged helix' DNA-binding domain"/>
    <property type="match status" value="1"/>
</dbReference>
<dbReference type="EMBL" id="CM017880">
    <property type="protein sequence ID" value="KAG1360992.1"/>
    <property type="molecule type" value="Genomic_DNA"/>
</dbReference>
<evidence type="ECO:0000259" key="4">
    <source>
        <dbReference type="PROSITE" id="PS50961"/>
    </source>
</evidence>
<evidence type="ECO:0000256" key="3">
    <source>
        <dbReference type="SAM" id="MobiDB-lite"/>
    </source>
</evidence>
<feature type="compositionally biased region" description="Pro residues" evidence="3">
    <location>
        <begin position="212"/>
        <end position="222"/>
    </location>
</feature>